<keyword evidence="2" id="KW-1185">Reference proteome</keyword>
<dbReference type="Proteomes" id="UP000596660">
    <property type="component" value="Unplaced"/>
</dbReference>
<organism evidence="1 2">
    <name type="scientific">Chenopodium quinoa</name>
    <name type="common">Quinoa</name>
    <dbReference type="NCBI Taxonomy" id="63459"/>
    <lineage>
        <taxon>Eukaryota</taxon>
        <taxon>Viridiplantae</taxon>
        <taxon>Streptophyta</taxon>
        <taxon>Embryophyta</taxon>
        <taxon>Tracheophyta</taxon>
        <taxon>Spermatophyta</taxon>
        <taxon>Magnoliopsida</taxon>
        <taxon>eudicotyledons</taxon>
        <taxon>Gunneridae</taxon>
        <taxon>Pentapetalae</taxon>
        <taxon>Caryophyllales</taxon>
        <taxon>Chenopodiaceae</taxon>
        <taxon>Chenopodioideae</taxon>
        <taxon>Atripliceae</taxon>
        <taxon>Chenopodium</taxon>
    </lineage>
</organism>
<protein>
    <submittedName>
        <fullName evidence="1">Uncharacterized protein</fullName>
    </submittedName>
</protein>
<evidence type="ECO:0000313" key="2">
    <source>
        <dbReference type="Proteomes" id="UP000596660"/>
    </source>
</evidence>
<evidence type="ECO:0000313" key="1">
    <source>
        <dbReference type="EnsemblPlants" id="AUR62003126-RA:cds"/>
    </source>
</evidence>
<accession>A0A803KVR8</accession>
<name>A0A803KVR8_CHEQI</name>
<dbReference type="AlphaFoldDB" id="A0A803KVR8"/>
<dbReference type="EnsemblPlants" id="AUR62003126-RA">
    <property type="protein sequence ID" value="AUR62003126-RA:cds"/>
    <property type="gene ID" value="AUR62003126"/>
</dbReference>
<proteinExistence type="predicted"/>
<dbReference type="Gramene" id="AUR62003126-RA">
    <property type="protein sequence ID" value="AUR62003126-RA:cds"/>
    <property type="gene ID" value="AUR62003126"/>
</dbReference>
<sequence>MMSNVELITLMRSILADMRNCSDSSPNLAPPSSVHDVESTPNMTLGMKPELQIPKFDGSNPRLWIKKCCKYFTLCKIPDDQKVMLASLNMIDKAANWVSSYLSIRAVVDWNDFIIDVNDRFQDFNVVEDFNKLQQTIEKIDRVNHLDSVMSDYDDNSGNLQTVMLDNNVHLLGNFMGGVKSVVSPFVKDVMLPTSAASIEFAKPHKHFLHPLNEAFEPNIAHSSWTTPKPITQPTLLMSYTKAPLLPTPTIHPTKFPLARTLLVGFSKSVGRSLVAYFNIGCLEKSYWLLLSSLGW</sequence>
<reference evidence="1" key="1">
    <citation type="journal article" date="2017" name="Nature">
        <title>The genome of Chenopodium quinoa.</title>
        <authorList>
            <person name="Jarvis D.E."/>
            <person name="Ho Y.S."/>
            <person name="Lightfoot D.J."/>
            <person name="Schmoeckel S.M."/>
            <person name="Li B."/>
            <person name="Borm T.J.A."/>
            <person name="Ohyanagi H."/>
            <person name="Mineta K."/>
            <person name="Michell C.T."/>
            <person name="Saber N."/>
            <person name="Kharbatia N.M."/>
            <person name="Rupper R.R."/>
            <person name="Sharp A.R."/>
            <person name="Dally N."/>
            <person name="Boughton B.A."/>
            <person name="Woo Y.H."/>
            <person name="Gao G."/>
            <person name="Schijlen E.G.W.M."/>
            <person name="Guo X."/>
            <person name="Momin A.A."/>
            <person name="Negrao S."/>
            <person name="Al-Babili S."/>
            <person name="Gehring C."/>
            <person name="Roessner U."/>
            <person name="Jung C."/>
            <person name="Murphy K."/>
            <person name="Arold S.T."/>
            <person name="Gojobori T."/>
            <person name="van der Linden C.G."/>
            <person name="van Loo E.N."/>
            <person name="Jellen E.N."/>
            <person name="Maughan P.J."/>
            <person name="Tester M."/>
        </authorList>
    </citation>
    <scope>NUCLEOTIDE SEQUENCE [LARGE SCALE GENOMIC DNA]</scope>
    <source>
        <strain evidence="1">cv. PI 614886</strain>
    </source>
</reference>
<reference evidence="1" key="2">
    <citation type="submission" date="2021-03" db="UniProtKB">
        <authorList>
            <consortium name="EnsemblPlants"/>
        </authorList>
    </citation>
    <scope>IDENTIFICATION</scope>
</reference>